<accession>A0A4Z2FYF6</accession>
<keyword evidence="2" id="KW-1185">Reference proteome</keyword>
<organism evidence="1 2">
    <name type="scientific">Liparis tanakae</name>
    <name type="common">Tanaka's snailfish</name>
    <dbReference type="NCBI Taxonomy" id="230148"/>
    <lineage>
        <taxon>Eukaryota</taxon>
        <taxon>Metazoa</taxon>
        <taxon>Chordata</taxon>
        <taxon>Craniata</taxon>
        <taxon>Vertebrata</taxon>
        <taxon>Euteleostomi</taxon>
        <taxon>Actinopterygii</taxon>
        <taxon>Neopterygii</taxon>
        <taxon>Teleostei</taxon>
        <taxon>Neoteleostei</taxon>
        <taxon>Acanthomorphata</taxon>
        <taxon>Eupercaria</taxon>
        <taxon>Perciformes</taxon>
        <taxon>Cottioidei</taxon>
        <taxon>Cottales</taxon>
        <taxon>Liparidae</taxon>
        <taxon>Liparis</taxon>
    </lineage>
</organism>
<name>A0A4Z2FYF6_9TELE</name>
<evidence type="ECO:0000313" key="2">
    <source>
        <dbReference type="Proteomes" id="UP000314294"/>
    </source>
</evidence>
<evidence type="ECO:0000313" key="1">
    <source>
        <dbReference type="EMBL" id="TNN45930.1"/>
    </source>
</evidence>
<proteinExistence type="predicted"/>
<reference evidence="1 2" key="1">
    <citation type="submission" date="2019-03" db="EMBL/GenBank/DDBJ databases">
        <title>First draft genome of Liparis tanakae, snailfish: a comprehensive survey of snailfish specific genes.</title>
        <authorList>
            <person name="Kim W."/>
            <person name="Song I."/>
            <person name="Jeong J.-H."/>
            <person name="Kim D."/>
            <person name="Kim S."/>
            <person name="Ryu S."/>
            <person name="Song J.Y."/>
            <person name="Lee S.K."/>
        </authorList>
    </citation>
    <scope>NUCLEOTIDE SEQUENCE [LARGE SCALE GENOMIC DNA]</scope>
    <source>
        <tissue evidence="1">Muscle</tissue>
    </source>
</reference>
<protein>
    <submittedName>
        <fullName evidence="1">Uncharacterized protein</fullName>
    </submittedName>
</protein>
<dbReference type="AlphaFoldDB" id="A0A4Z2FYF6"/>
<dbReference type="EMBL" id="SRLO01000816">
    <property type="protein sequence ID" value="TNN45930.1"/>
    <property type="molecule type" value="Genomic_DNA"/>
</dbReference>
<comment type="caution">
    <text evidence="1">The sequence shown here is derived from an EMBL/GenBank/DDBJ whole genome shotgun (WGS) entry which is preliminary data.</text>
</comment>
<dbReference type="Proteomes" id="UP000314294">
    <property type="component" value="Unassembled WGS sequence"/>
</dbReference>
<gene>
    <name evidence="1" type="ORF">EYF80_043879</name>
</gene>
<sequence length="111" mass="12313">MVTEQSLNAPRVPMVTEQSLNAPRVLMVTEQSLNAPREPYAHSHAPSVQVPSVQNSLCLLFAGTVASCPVCCSDVTSVRRALRRETDVKRKPIKRKVEGDWQKDLSNEVLD</sequence>